<accession>A0AAW3FGP3</accession>
<comment type="caution">
    <text evidence="2">The sequence shown here is derived from an EMBL/GenBank/DDBJ whole genome shotgun (WGS) entry which is preliminary data.</text>
</comment>
<dbReference type="RefSeq" id="WP_036869324.1">
    <property type="nucleotide sequence ID" value="NZ_JRNJ01000038.1"/>
</dbReference>
<proteinExistence type="predicted"/>
<dbReference type="PANTHER" id="PTHR43581">
    <property type="entry name" value="ATP/GTP PHOSPHATASE"/>
    <property type="match status" value="1"/>
</dbReference>
<dbReference type="Pfam" id="PF13304">
    <property type="entry name" value="AAA_21"/>
    <property type="match status" value="1"/>
</dbReference>
<organism evidence="2 3">
    <name type="scientific">Prevotella histicola JCM 15637 = DNF00424</name>
    <dbReference type="NCBI Taxonomy" id="1236504"/>
    <lineage>
        <taxon>Bacteria</taxon>
        <taxon>Pseudomonadati</taxon>
        <taxon>Bacteroidota</taxon>
        <taxon>Bacteroidia</taxon>
        <taxon>Bacteroidales</taxon>
        <taxon>Prevotellaceae</taxon>
        <taxon>Prevotella</taxon>
    </lineage>
</organism>
<dbReference type="AlphaFoldDB" id="A0AAW3FGP3"/>
<reference evidence="2 3" key="1">
    <citation type="submission" date="2014-07" db="EMBL/GenBank/DDBJ databases">
        <authorList>
            <person name="McCorrison J."/>
            <person name="Sanka R."/>
            <person name="Torralba M."/>
            <person name="Gillis M."/>
            <person name="Haft D.H."/>
            <person name="Methe B."/>
            <person name="Sutton G."/>
            <person name="Nelson K.E."/>
        </authorList>
    </citation>
    <scope>NUCLEOTIDE SEQUENCE [LARGE SCALE GENOMIC DNA]</scope>
    <source>
        <strain evidence="2 3">DNF00424</strain>
    </source>
</reference>
<dbReference type="Proteomes" id="UP000029533">
    <property type="component" value="Unassembled WGS sequence"/>
</dbReference>
<dbReference type="PANTHER" id="PTHR43581:SF4">
    <property type="entry name" value="ATP_GTP PHOSPHATASE"/>
    <property type="match status" value="1"/>
</dbReference>
<dbReference type="InterPro" id="IPR003959">
    <property type="entry name" value="ATPase_AAA_core"/>
</dbReference>
<dbReference type="Gene3D" id="3.40.50.300">
    <property type="entry name" value="P-loop containing nucleotide triphosphate hydrolases"/>
    <property type="match status" value="1"/>
</dbReference>
<dbReference type="GO" id="GO:0005524">
    <property type="term" value="F:ATP binding"/>
    <property type="evidence" value="ECO:0007669"/>
    <property type="project" value="InterPro"/>
</dbReference>
<sequence length="534" mass="61117">MKIKEIKLNKFKRFTDLTITELPETAKLVILVGPNGCGKTSVFEGLYYWYRYYGFNTHWEKDYYIKVANKNEAGSSWFRDLVTLSTYDTNLNSSNEIHGRFYFRTAHRNEPDFTTYSLSRQNDPKEVTKYNSLMQTDTVVSENYQRLISSTLSSLFDNQNNDKSVKDLREELIGKIQTSLSHVFDDLKLSSIGDPLVNGCFYFTKGESENFHYRNLSAGEKSAFDLLLDMIIKSVYLNNTIYCIDEPETHMHTALQSKLIAEMYNLVPDNGQLWLTTHSIGMLKEAKKIEEQHPNTVCFLNFTDIDFDVPVIIKPSTIDSTIWNKFLELAFGDFSKLIAPERVVFCEGSVNGASRKNFDADIYTKIFSAKYPGTSFVSIGSCSEIEDESNISMQIISRVLEHSNIIKLVDRDDKSEEEVSSLHDRGIKVLAKRHIECYLLDDEIITKLCIVQGKKDKIEECLTAKKTEIDRSIRRGNPKDDIKSASGQIYTDLKRILSLTQCGNDTASFLKFTMSPLITQDTKIYTELESNIFA</sequence>
<evidence type="ECO:0000259" key="1">
    <source>
        <dbReference type="Pfam" id="PF13304"/>
    </source>
</evidence>
<dbReference type="GO" id="GO:0016887">
    <property type="term" value="F:ATP hydrolysis activity"/>
    <property type="evidence" value="ECO:0007669"/>
    <property type="project" value="InterPro"/>
</dbReference>
<gene>
    <name evidence="2" type="ORF">HMPREF2132_03905</name>
</gene>
<dbReference type="InterPro" id="IPR027417">
    <property type="entry name" value="P-loop_NTPase"/>
</dbReference>
<name>A0AAW3FGP3_9BACT</name>
<dbReference type="EMBL" id="JRNJ01000038">
    <property type="protein sequence ID" value="KGF28509.1"/>
    <property type="molecule type" value="Genomic_DNA"/>
</dbReference>
<dbReference type="SUPFAM" id="SSF52540">
    <property type="entry name" value="P-loop containing nucleoside triphosphate hydrolases"/>
    <property type="match status" value="1"/>
</dbReference>
<evidence type="ECO:0000313" key="2">
    <source>
        <dbReference type="EMBL" id="KGF28509.1"/>
    </source>
</evidence>
<protein>
    <recommendedName>
        <fullName evidence="1">ATPase AAA-type core domain-containing protein</fullName>
    </recommendedName>
</protein>
<evidence type="ECO:0000313" key="3">
    <source>
        <dbReference type="Proteomes" id="UP000029533"/>
    </source>
</evidence>
<dbReference type="InterPro" id="IPR051396">
    <property type="entry name" value="Bact_Antivir_Def_Nuclease"/>
</dbReference>
<feature type="domain" description="ATPase AAA-type core" evidence="1">
    <location>
        <begin position="28"/>
        <end position="281"/>
    </location>
</feature>